<dbReference type="Gene3D" id="2.60.120.260">
    <property type="entry name" value="Galactose-binding domain-like"/>
    <property type="match status" value="1"/>
</dbReference>
<dbReference type="GO" id="GO:0005975">
    <property type="term" value="P:carbohydrate metabolic process"/>
    <property type="evidence" value="ECO:0007669"/>
    <property type="project" value="InterPro"/>
</dbReference>
<dbReference type="InterPro" id="IPR008979">
    <property type="entry name" value="Galactose-bd-like_sf"/>
</dbReference>
<dbReference type="Gene3D" id="2.60.40.10">
    <property type="entry name" value="Immunoglobulins"/>
    <property type="match status" value="1"/>
</dbReference>
<evidence type="ECO:0000256" key="5">
    <source>
        <dbReference type="SAM" id="SignalP"/>
    </source>
</evidence>
<dbReference type="Gene3D" id="2.115.10.20">
    <property type="entry name" value="Glycosyl hydrolase domain, family 43"/>
    <property type="match status" value="1"/>
</dbReference>
<organism evidence="8">
    <name type="scientific">Parabacteroides distasonis</name>
    <dbReference type="NCBI Taxonomy" id="823"/>
    <lineage>
        <taxon>Bacteria</taxon>
        <taxon>Pseudomonadati</taxon>
        <taxon>Bacteroidota</taxon>
        <taxon>Bacteroidia</taxon>
        <taxon>Bacteroidales</taxon>
        <taxon>Tannerellaceae</taxon>
        <taxon>Parabacteroides</taxon>
    </lineage>
</organism>
<protein>
    <submittedName>
        <fullName evidence="8">Glycosyl hydrolases family 43</fullName>
    </submittedName>
</protein>
<dbReference type="InterPro" id="IPR006710">
    <property type="entry name" value="Glyco_hydro_43"/>
</dbReference>
<dbReference type="EMBL" id="CACRUW010000038">
    <property type="protein sequence ID" value="VYU77459.1"/>
    <property type="molecule type" value="Genomic_DNA"/>
</dbReference>
<evidence type="ECO:0000256" key="4">
    <source>
        <dbReference type="RuleBase" id="RU361187"/>
    </source>
</evidence>
<dbReference type="SUPFAM" id="SSF49265">
    <property type="entry name" value="Fibronectin type III"/>
    <property type="match status" value="1"/>
</dbReference>
<name>A0A6N3HNW0_PARDI</name>
<evidence type="ECO:0000256" key="2">
    <source>
        <dbReference type="ARBA" id="ARBA00022801"/>
    </source>
</evidence>
<dbReference type="InterPro" id="IPR003961">
    <property type="entry name" value="FN3_dom"/>
</dbReference>
<evidence type="ECO:0000259" key="7">
    <source>
        <dbReference type="PROSITE" id="PS50853"/>
    </source>
</evidence>
<evidence type="ECO:0000256" key="1">
    <source>
        <dbReference type="ARBA" id="ARBA00009865"/>
    </source>
</evidence>
<dbReference type="RefSeq" id="WP_156682750.1">
    <property type="nucleotide sequence ID" value="NZ_CACRUW010000038.1"/>
</dbReference>
<evidence type="ECO:0000313" key="8">
    <source>
        <dbReference type="EMBL" id="VYU77459.1"/>
    </source>
</evidence>
<dbReference type="SUPFAM" id="SSF49785">
    <property type="entry name" value="Galactose-binding domain-like"/>
    <property type="match status" value="1"/>
</dbReference>
<feature type="signal peptide" evidence="5">
    <location>
        <begin position="1"/>
        <end position="23"/>
    </location>
</feature>
<dbReference type="GO" id="GO:0004553">
    <property type="term" value="F:hydrolase activity, hydrolyzing O-glycosyl compounds"/>
    <property type="evidence" value="ECO:0007669"/>
    <property type="project" value="InterPro"/>
</dbReference>
<dbReference type="AlphaFoldDB" id="A0A6N3HNW0"/>
<dbReference type="InterPro" id="IPR013783">
    <property type="entry name" value="Ig-like_fold"/>
</dbReference>
<comment type="similarity">
    <text evidence="1 4">Belongs to the glycosyl hydrolase 43 family.</text>
</comment>
<dbReference type="Pfam" id="PF00754">
    <property type="entry name" value="F5_F8_type_C"/>
    <property type="match status" value="1"/>
</dbReference>
<sequence length="598" mass="67608">MKLLSKYIFSALFLAASGGSATAQSMRANTYCNPLNVDYTYMIYNSSNNLSYRSGADPAVVEFRGEYYMFVTRSHGYWHSKDLLNWDFITPGKNWYPQGSNAPAAHNYKDSVLYVMGDPSGSMSVLYTDDPKSGNWNATPAILHDLQDPDLFIDDDGQAYLFWGSSNVYPLRGKKLNKDDRFLIEGETVELFGLDMPKHGWERFGENHTDTVLGGYMEGAWLTKHDDGKYYMQYAAPGTEFNVYADGVYVADSPLGPYKYQSHNPVSYKPGGFMNGAGHGSTLVGPGGNYWHFASMSLSATVNWERRLCMYPTFFDKEGIMYCDNNFGDYPHYAPAEPGKKGEFTGWMLLSYKKPVKASSYAEGSAPAAQGFTESNRPKTSANFLPANLTDEECKTFWMARTNGDTEWVEIDLEAPAMVYAVQVNYHDHQSNMYGRIPGLRHRYAVEGSLDGQDWVTLVDRRNNYKDVPNDYVQVDNPARVRYVRYKNIEVPTPHLAISDLRVFGIGEGKKPATVKNFKVVRQADRRDAMITWDAVKNSQGYNIRWGIAPDKLYNSWLLYGKNELLLKSLSTDQPYYFTIEAFNENGVSEATKIQEAQ</sequence>
<gene>
    <name evidence="8" type="ORF">PDLFYP31_04110</name>
</gene>
<dbReference type="CDD" id="cd00063">
    <property type="entry name" value="FN3"/>
    <property type="match status" value="1"/>
</dbReference>
<dbReference type="PROSITE" id="PS50853">
    <property type="entry name" value="FN3"/>
    <property type="match status" value="1"/>
</dbReference>
<keyword evidence="2 4" id="KW-0378">Hydrolase</keyword>
<dbReference type="SUPFAM" id="SSF75005">
    <property type="entry name" value="Arabinanase/levansucrase/invertase"/>
    <property type="match status" value="1"/>
</dbReference>
<evidence type="ECO:0000256" key="3">
    <source>
        <dbReference type="ARBA" id="ARBA00023295"/>
    </source>
</evidence>
<dbReference type="CDD" id="cd08982">
    <property type="entry name" value="GH43-like"/>
    <property type="match status" value="1"/>
</dbReference>
<feature type="domain" description="Fibronectin type-III" evidence="7">
    <location>
        <begin position="514"/>
        <end position="598"/>
    </location>
</feature>
<feature type="domain" description="F5/8 type C" evidence="6">
    <location>
        <begin position="354"/>
        <end position="506"/>
    </location>
</feature>
<dbReference type="Pfam" id="PF04616">
    <property type="entry name" value="Glyco_hydro_43"/>
    <property type="match status" value="1"/>
</dbReference>
<proteinExistence type="inferred from homology"/>
<dbReference type="PROSITE" id="PS50022">
    <property type="entry name" value="FA58C_3"/>
    <property type="match status" value="1"/>
</dbReference>
<dbReference type="InterPro" id="IPR036116">
    <property type="entry name" value="FN3_sf"/>
</dbReference>
<keyword evidence="5" id="KW-0732">Signal</keyword>
<dbReference type="PANTHER" id="PTHR42812:SF14">
    <property type="entry name" value="SECRETED PROTEIN"/>
    <property type="match status" value="1"/>
</dbReference>
<evidence type="ECO:0000259" key="6">
    <source>
        <dbReference type="PROSITE" id="PS50022"/>
    </source>
</evidence>
<dbReference type="PANTHER" id="PTHR42812">
    <property type="entry name" value="BETA-XYLOSIDASE"/>
    <property type="match status" value="1"/>
</dbReference>
<keyword evidence="3 4" id="KW-0326">Glycosidase</keyword>
<feature type="chain" id="PRO_5026952985" evidence="5">
    <location>
        <begin position="24"/>
        <end position="598"/>
    </location>
</feature>
<dbReference type="InterPro" id="IPR000421">
    <property type="entry name" value="FA58C"/>
</dbReference>
<dbReference type="InterPro" id="IPR051795">
    <property type="entry name" value="Glycosyl_Hydrlase_43"/>
</dbReference>
<accession>A0A6N3HNW0</accession>
<reference evidence="8" key="1">
    <citation type="submission" date="2019-11" db="EMBL/GenBank/DDBJ databases">
        <authorList>
            <person name="Feng L."/>
        </authorList>
    </citation>
    <scope>NUCLEOTIDE SEQUENCE</scope>
    <source>
        <strain evidence="8">PdistasonisLFYP31</strain>
    </source>
</reference>
<dbReference type="InterPro" id="IPR023296">
    <property type="entry name" value="Glyco_hydro_beta-prop_sf"/>
</dbReference>